<dbReference type="RefSeq" id="WP_248411468.1">
    <property type="nucleotide sequence ID" value="NZ_JALPQF010000001.1"/>
</dbReference>
<reference evidence="1" key="1">
    <citation type="submission" date="2022-04" db="EMBL/GenBank/DDBJ databases">
        <authorList>
            <person name="Ren T."/>
        </authorList>
    </citation>
    <scope>NUCLEOTIDE SEQUENCE</scope>
    <source>
        <strain evidence="1">F63249</strain>
    </source>
</reference>
<accession>A0ABT0H5F8</accession>
<organism evidence="1 2">
    <name type="scientific">Psychroserpens algicola</name>
    <dbReference type="NCBI Taxonomy" id="1719034"/>
    <lineage>
        <taxon>Bacteria</taxon>
        <taxon>Pseudomonadati</taxon>
        <taxon>Bacteroidota</taxon>
        <taxon>Flavobacteriia</taxon>
        <taxon>Flavobacteriales</taxon>
        <taxon>Flavobacteriaceae</taxon>
        <taxon>Psychroserpens</taxon>
    </lineage>
</organism>
<comment type="caution">
    <text evidence="1">The sequence shown here is derived from an EMBL/GenBank/DDBJ whole genome shotgun (WGS) entry which is preliminary data.</text>
</comment>
<sequence>MEITKEDLILSFWQKGANNCASIALIKASIEVFGLNNVFDLSHNGDEYKAILKNDNEVFFNQQNLNKSIIIGSFQKSKDLTESKLELYKKIKDYAEICFVIMVANCAKIENIDFDKALKKLSNGANARFVSKYLGLEKHASKAFRRKDHLEGMIAWIHSPWRKHVVYMSQGVFDFYGVISKKTRKFPKRIQFKTL</sequence>
<keyword evidence="2" id="KW-1185">Reference proteome</keyword>
<evidence type="ECO:0000313" key="1">
    <source>
        <dbReference type="EMBL" id="MCK8479032.1"/>
    </source>
</evidence>
<evidence type="ECO:0000313" key="2">
    <source>
        <dbReference type="Proteomes" id="UP001203687"/>
    </source>
</evidence>
<name>A0ABT0H5F8_9FLAO</name>
<protein>
    <submittedName>
        <fullName evidence="1">Uncharacterized protein</fullName>
    </submittedName>
</protein>
<dbReference type="EMBL" id="JALPQF010000001">
    <property type="protein sequence ID" value="MCK8479032.1"/>
    <property type="molecule type" value="Genomic_DNA"/>
</dbReference>
<gene>
    <name evidence="1" type="ORF">MUY34_00290</name>
</gene>
<proteinExistence type="predicted"/>
<dbReference type="Proteomes" id="UP001203687">
    <property type="component" value="Unassembled WGS sequence"/>
</dbReference>